<dbReference type="EMBL" id="CP009572">
    <property type="protein sequence ID" value="AIT08400.1"/>
    <property type="molecule type" value="Genomic_DNA"/>
</dbReference>
<keyword evidence="2 12" id="KW-0813">Transport</keyword>
<keyword evidence="10 12" id="KW-0472">Membrane</keyword>
<accession>A0A097ELF4</accession>
<evidence type="ECO:0000256" key="3">
    <source>
        <dbReference type="ARBA" id="ARBA00022452"/>
    </source>
</evidence>
<evidence type="ECO:0000256" key="14">
    <source>
        <dbReference type="SAM" id="MobiDB-lite"/>
    </source>
</evidence>
<dbReference type="InterPro" id="IPR012910">
    <property type="entry name" value="Plug_dom"/>
</dbReference>
<evidence type="ECO:0000256" key="13">
    <source>
        <dbReference type="RuleBase" id="RU003357"/>
    </source>
</evidence>
<keyword evidence="3 12" id="KW-1134">Transmembrane beta strand</keyword>
<feature type="domain" description="TonB-dependent receptor plug" evidence="17">
    <location>
        <begin position="64"/>
        <end position="175"/>
    </location>
</feature>
<keyword evidence="18" id="KW-0675">Receptor</keyword>
<dbReference type="AlphaFoldDB" id="A0A097ELF4"/>
<organism evidence="18 19">
    <name type="scientific">Sphingomonas taxi</name>
    <dbReference type="NCBI Taxonomy" id="1549858"/>
    <lineage>
        <taxon>Bacteria</taxon>
        <taxon>Pseudomonadati</taxon>
        <taxon>Pseudomonadota</taxon>
        <taxon>Alphaproteobacteria</taxon>
        <taxon>Sphingomonadales</taxon>
        <taxon>Sphingomonadaceae</taxon>
        <taxon>Sphingomonas</taxon>
    </lineage>
</organism>
<evidence type="ECO:0000256" key="8">
    <source>
        <dbReference type="ARBA" id="ARBA00023065"/>
    </source>
</evidence>
<comment type="subcellular location">
    <subcellularLocation>
        <location evidence="1 12">Cell outer membrane</location>
        <topology evidence="1 12">Multi-pass membrane protein</topology>
    </subcellularLocation>
</comment>
<feature type="signal peptide" evidence="15">
    <location>
        <begin position="1"/>
        <end position="23"/>
    </location>
</feature>
<dbReference type="eggNOG" id="COG1629">
    <property type="taxonomic scope" value="Bacteria"/>
</dbReference>
<evidence type="ECO:0000256" key="10">
    <source>
        <dbReference type="ARBA" id="ARBA00023136"/>
    </source>
</evidence>
<evidence type="ECO:0000259" key="17">
    <source>
        <dbReference type="Pfam" id="PF07715"/>
    </source>
</evidence>
<dbReference type="Pfam" id="PF00593">
    <property type="entry name" value="TonB_dep_Rec_b-barrel"/>
    <property type="match status" value="1"/>
</dbReference>
<comment type="similarity">
    <text evidence="12 13">Belongs to the TonB-dependent receptor family.</text>
</comment>
<evidence type="ECO:0000256" key="11">
    <source>
        <dbReference type="ARBA" id="ARBA00023237"/>
    </source>
</evidence>
<feature type="chain" id="PRO_5001929933" evidence="15">
    <location>
        <begin position="24"/>
        <end position="830"/>
    </location>
</feature>
<keyword evidence="9 13" id="KW-0798">TonB box</keyword>
<dbReference type="SUPFAM" id="SSF56935">
    <property type="entry name" value="Porins"/>
    <property type="match status" value="1"/>
</dbReference>
<dbReference type="PANTHER" id="PTHR32552">
    <property type="entry name" value="FERRICHROME IRON RECEPTOR-RELATED"/>
    <property type="match status" value="1"/>
</dbReference>
<evidence type="ECO:0000256" key="7">
    <source>
        <dbReference type="ARBA" id="ARBA00023004"/>
    </source>
</evidence>
<dbReference type="Proteomes" id="UP000033200">
    <property type="component" value="Plasmid STP1"/>
</dbReference>
<reference evidence="18 19" key="1">
    <citation type="submission" date="2014-09" db="EMBL/GenBank/DDBJ databases">
        <title>Using Illumina technology Improving SMRT sequencing Genome Assembly by RASTools.</title>
        <authorList>
            <person name="Zhou Y."/>
            <person name="Ma T."/>
            <person name="Liu T."/>
        </authorList>
    </citation>
    <scope>NUCLEOTIDE SEQUENCE [LARGE SCALE GENOMIC DNA]</scope>
    <source>
        <strain evidence="18 19">ATCC 55669</strain>
        <plasmid evidence="19">Plasmid STP1</plasmid>
    </source>
</reference>
<dbReference type="Gene3D" id="2.170.130.10">
    <property type="entry name" value="TonB-dependent receptor, plug domain"/>
    <property type="match status" value="1"/>
</dbReference>
<dbReference type="eggNOG" id="COG4206">
    <property type="taxonomic scope" value="Bacteria"/>
</dbReference>
<name>A0A097ELF4_9SPHN</name>
<evidence type="ECO:0000313" key="18">
    <source>
        <dbReference type="EMBL" id="AIT08400.1"/>
    </source>
</evidence>
<dbReference type="InterPro" id="IPR000531">
    <property type="entry name" value="Beta-barrel_TonB"/>
</dbReference>
<protein>
    <submittedName>
        <fullName evidence="18">TonB-dependent receptor</fullName>
    </submittedName>
</protein>
<feature type="domain" description="TonB-dependent receptor-like beta-barrel" evidence="16">
    <location>
        <begin position="374"/>
        <end position="790"/>
    </location>
</feature>
<evidence type="ECO:0000256" key="4">
    <source>
        <dbReference type="ARBA" id="ARBA00022496"/>
    </source>
</evidence>
<dbReference type="InterPro" id="IPR036942">
    <property type="entry name" value="Beta-barrel_TonB_sf"/>
</dbReference>
<keyword evidence="8" id="KW-0406">Ion transport</keyword>
<sequence>MNVTSRLLVGVAAIALISQDASAQTTVPVSDAPASATPASADETLPPDKDIIVTGTARPRRRLTTSISISAVDATDLVRLAPLGSADLLRNIPGLRSESSGGETNANIAVRGLPSASGGAKFVQFQEDGLPLLDFGDIAFATADTFLRPDYNIQRVEVLRGGSASTFTSNAPGAVINFISKTGDVAGGSIGFSRGVDFDRTRLDADYGAPIGHDWTFHVGGFYRIGKGLRNTGYTAERGGQFKANVTRKFDNGFIRLSVKVLDDRSPLYMPTPARITGTADKPVYESFPDFDLRSGTTLSPYFRSDTAIGHDGNRIASDLADGYRIKTRGGGAQVSFDLGDGFNFSDMFNVASNSGSVITSFPADVAPLATLAGRIGEAGATVAYASGPNAGRAIADPTRLNGNGLGLYALTFGVTLNDLTNATNILSLTRDYHLGAFKGSIALGYFKSFQKVSMDWHWNSYLEEAKGHRAALLDVYDSAGQPVTQNGLIAYGEPIFGNCCQRFYDVDYNIDAPYFGANFQIGGLNVGGSIRYNISSANGFYAGPSRPGMIDVNQDGRIQTPEQRVPVVDLNAAQPVDYRKSYLTYSVGVNYEIVHDVAAFGRVSRGARFNADHLLFGGGVRADGSIADEVAVNFVDQQDLGIKLRSGPLFANLTAFRALTAETNEIAVPVQMLVKNHYRSYGVEFEGGFDRGIFHLLGGATYTHARISESEVDPTLDGHIPYRQAAIVFQATPSIDTGRFVVGLNVTGTTSSYAGDSNTLKMPGYVLTNGFASVDVTPTIRLGLNAQNLFNVTAVTEVGRPRDYIPADGIASARTFAGRNVTASAVLRF</sequence>
<dbReference type="Pfam" id="PF07715">
    <property type="entry name" value="Plug"/>
    <property type="match status" value="1"/>
</dbReference>
<dbReference type="GO" id="GO:0015344">
    <property type="term" value="F:siderophore uptake transmembrane transporter activity"/>
    <property type="evidence" value="ECO:0007669"/>
    <property type="project" value="TreeGrafter"/>
</dbReference>
<proteinExistence type="inferred from homology"/>
<evidence type="ECO:0000256" key="2">
    <source>
        <dbReference type="ARBA" id="ARBA00022448"/>
    </source>
</evidence>
<evidence type="ECO:0000256" key="5">
    <source>
        <dbReference type="ARBA" id="ARBA00022692"/>
    </source>
</evidence>
<dbReference type="KEGG" id="stax:MC45_17900"/>
<evidence type="ECO:0000256" key="12">
    <source>
        <dbReference type="PROSITE-ProRule" id="PRU01360"/>
    </source>
</evidence>
<dbReference type="InterPro" id="IPR039426">
    <property type="entry name" value="TonB-dep_rcpt-like"/>
</dbReference>
<dbReference type="RefSeq" id="WP_041394073.1">
    <property type="nucleotide sequence ID" value="NZ_CP009572.1"/>
</dbReference>
<evidence type="ECO:0000256" key="15">
    <source>
        <dbReference type="SAM" id="SignalP"/>
    </source>
</evidence>
<gene>
    <name evidence="18" type="ORF">MC45_17900</name>
</gene>
<keyword evidence="19" id="KW-1185">Reference proteome</keyword>
<evidence type="ECO:0000256" key="9">
    <source>
        <dbReference type="ARBA" id="ARBA00023077"/>
    </source>
</evidence>
<dbReference type="PANTHER" id="PTHR32552:SF89">
    <property type="entry name" value="CATECHOLATE SIDEROPHORE RECEPTOR FIU"/>
    <property type="match status" value="1"/>
</dbReference>
<dbReference type="InterPro" id="IPR037066">
    <property type="entry name" value="Plug_dom_sf"/>
</dbReference>
<keyword evidence="6 15" id="KW-0732">Signal</keyword>
<dbReference type="GO" id="GO:0009279">
    <property type="term" value="C:cell outer membrane"/>
    <property type="evidence" value="ECO:0007669"/>
    <property type="project" value="UniProtKB-SubCell"/>
</dbReference>
<keyword evidence="18" id="KW-0614">Plasmid</keyword>
<evidence type="ECO:0000256" key="1">
    <source>
        <dbReference type="ARBA" id="ARBA00004571"/>
    </source>
</evidence>
<feature type="region of interest" description="Disordered" evidence="14">
    <location>
        <begin position="28"/>
        <end position="50"/>
    </location>
</feature>
<feature type="compositionally biased region" description="Low complexity" evidence="14">
    <location>
        <begin position="28"/>
        <end position="42"/>
    </location>
</feature>
<keyword evidence="5 12" id="KW-0812">Transmembrane</keyword>
<keyword evidence="11 12" id="KW-0998">Cell outer membrane</keyword>
<keyword evidence="7" id="KW-0408">Iron</keyword>
<dbReference type="HOGENOM" id="CLU_012070_1_0_5"/>
<dbReference type="Gene3D" id="2.40.170.20">
    <property type="entry name" value="TonB-dependent receptor, beta-barrel domain"/>
    <property type="match status" value="1"/>
</dbReference>
<evidence type="ECO:0000313" key="19">
    <source>
        <dbReference type="Proteomes" id="UP000033200"/>
    </source>
</evidence>
<evidence type="ECO:0000256" key="6">
    <source>
        <dbReference type="ARBA" id="ARBA00022729"/>
    </source>
</evidence>
<dbReference type="PROSITE" id="PS52016">
    <property type="entry name" value="TONB_DEPENDENT_REC_3"/>
    <property type="match status" value="1"/>
</dbReference>
<keyword evidence="4" id="KW-0410">Iron transport</keyword>
<geneLocation type="plasmid" evidence="18 19">
    <name>STP1</name>
</geneLocation>
<evidence type="ECO:0000259" key="16">
    <source>
        <dbReference type="Pfam" id="PF00593"/>
    </source>
</evidence>